<dbReference type="EMBL" id="MCGT01000035">
    <property type="protein sequence ID" value="ORX47035.1"/>
    <property type="molecule type" value="Genomic_DNA"/>
</dbReference>
<dbReference type="AlphaFoldDB" id="A0A1X2G7H7"/>
<evidence type="ECO:0000313" key="2">
    <source>
        <dbReference type="Proteomes" id="UP000242146"/>
    </source>
</evidence>
<sequence length="103" mass="11159">FIGNKGLGMGSRIKGHSRVGGLWHRRACRQDAITLMVNEDRTSMTCPFCRSRIVHPKKPNGRTNNGTSMCLNKSCPTVKLGVNTFGRDTLAATCIAVRGAGQL</sequence>
<protein>
    <submittedName>
        <fullName evidence="1">Uncharacterized protein</fullName>
    </submittedName>
</protein>
<dbReference type="OrthoDB" id="2289379at2759"/>
<name>A0A1X2G7H7_9FUNG</name>
<dbReference type="STRING" id="101127.A0A1X2G7H7"/>
<organism evidence="1 2">
    <name type="scientific">Hesseltinella vesiculosa</name>
    <dbReference type="NCBI Taxonomy" id="101127"/>
    <lineage>
        <taxon>Eukaryota</taxon>
        <taxon>Fungi</taxon>
        <taxon>Fungi incertae sedis</taxon>
        <taxon>Mucoromycota</taxon>
        <taxon>Mucoromycotina</taxon>
        <taxon>Mucoromycetes</taxon>
        <taxon>Mucorales</taxon>
        <taxon>Cunninghamellaceae</taxon>
        <taxon>Hesseltinella</taxon>
    </lineage>
</organism>
<proteinExistence type="predicted"/>
<dbReference type="Proteomes" id="UP000242146">
    <property type="component" value="Unassembled WGS sequence"/>
</dbReference>
<feature type="non-terminal residue" evidence="1">
    <location>
        <position position="1"/>
    </location>
</feature>
<comment type="caution">
    <text evidence="1">The sequence shown here is derived from an EMBL/GenBank/DDBJ whole genome shotgun (WGS) entry which is preliminary data.</text>
</comment>
<accession>A0A1X2G7H7</accession>
<gene>
    <name evidence="1" type="ORF">DM01DRAFT_1268162</name>
</gene>
<feature type="non-terminal residue" evidence="1">
    <location>
        <position position="103"/>
    </location>
</feature>
<evidence type="ECO:0000313" key="1">
    <source>
        <dbReference type="EMBL" id="ORX47035.1"/>
    </source>
</evidence>
<reference evidence="1 2" key="1">
    <citation type="submission" date="2016-07" db="EMBL/GenBank/DDBJ databases">
        <title>Pervasive Adenine N6-methylation of Active Genes in Fungi.</title>
        <authorList>
            <consortium name="DOE Joint Genome Institute"/>
            <person name="Mondo S.J."/>
            <person name="Dannebaum R.O."/>
            <person name="Kuo R.C."/>
            <person name="Labutti K."/>
            <person name="Haridas S."/>
            <person name="Kuo A."/>
            <person name="Salamov A."/>
            <person name="Ahrendt S.R."/>
            <person name="Lipzen A."/>
            <person name="Sullivan W."/>
            <person name="Andreopoulos W.B."/>
            <person name="Clum A."/>
            <person name="Lindquist E."/>
            <person name="Daum C."/>
            <person name="Ramamoorthy G.K."/>
            <person name="Gryganskyi A."/>
            <person name="Culley D."/>
            <person name="Magnuson J.K."/>
            <person name="James T.Y."/>
            <person name="O'Malley M.A."/>
            <person name="Stajich J.E."/>
            <person name="Spatafora J.W."/>
            <person name="Visel A."/>
            <person name="Grigoriev I.V."/>
        </authorList>
    </citation>
    <scope>NUCLEOTIDE SEQUENCE [LARGE SCALE GENOMIC DNA]</scope>
    <source>
        <strain evidence="1 2">NRRL 3301</strain>
    </source>
</reference>
<keyword evidence="2" id="KW-1185">Reference proteome</keyword>